<evidence type="ECO:0000256" key="15">
    <source>
        <dbReference type="ARBA" id="ARBA00023136"/>
    </source>
</evidence>
<evidence type="ECO:0000256" key="12">
    <source>
        <dbReference type="ARBA" id="ARBA00022695"/>
    </source>
</evidence>
<evidence type="ECO:0000256" key="3">
    <source>
        <dbReference type="ARBA" id="ARBA00005119"/>
    </source>
</evidence>
<organism evidence="20">
    <name type="scientific">Ignavibacterium album</name>
    <dbReference type="NCBI Taxonomy" id="591197"/>
    <lineage>
        <taxon>Bacteria</taxon>
        <taxon>Pseudomonadati</taxon>
        <taxon>Ignavibacteriota</taxon>
        <taxon>Ignavibacteria</taxon>
        <taxon>Ignavibacteriales</taxon>
        <taxon>Ignavibacteriaceae</taxon>
        <taxon>Ignavibacterium</taxon>
    </lineage>
</organism>
<reference evidence="20" key="1">
    <citation type="journal article" date="2020" name="mSystems">
        <title>Genome- and Community-Level Interaction Insights into Carbon Utilization and Element Cycling Functions of Hydrothermarchaeota in Hydrothermal Sediment.</title>
        <authorList>
            <person name="Zhou Z."/>
            <person name="Liu Y."/>
            <person name="Xu W."/>
            <person name="Pan J."/>
            <person name="Luo Z.H."/>
            <person name="Li M."/>
        </authorList>
    </citation>
    <scope>NUCLEOTIDE SEQUENCE [LARGE SCALE GENOMIC DNA]</scope>
    <source>
        <strain evidence="20">SpSt-479</strain>
    </source>
</reference>
<keyword evidence="9" id="KW-0444">Lipid biosynthesis</keyword>
<evidence type="ECO:0000256" key="19">
    <source>
        <dbReference type="SAM" id="Phobius"/>
    </source>
</evidence>
<feature type="transmembrane region" description="Helical" evidence="19">
    <location>
        <begin position="7"/>
        <end position="23"/>
    </location>
</feature>
<feature type="transmembrane region" description="Helical" evidence="19">
    <location>
        <begin position="55"/>
        <end position="74"/>
    </location>
</feature>
<evidence type="ECO:0000256" key="11">
    <source>
        <dbReference type="ARBA" id="ARBA00022692"/>
    </source>
</evidence>
<evidence type="ECO:0000256" key="2">
    <source>
        <dbReference type="ARBA" id="ARBA00004651"/>
    </source>
</evidence>
<evidence type="ECO:0000256" key="1">
    <source>
        <dbReference type="ARBA" id="ARBA00001698"/>
    </source>
</evidence>
<keyword evidence="14" id="KW-0443">Lipid metabolism</keyword>
<feature type="transmembrane region" description="Helical" evidence="19">
    <location>
        <begin position="29"/>
        <end position="46"/>
    </location>
</feature>
<proteinExistence type="inferred from homology"/>
<dbReference type="GO" id="GO:0016024">
    <property type="term" value="P:CDP-diacylglycerol biosynthetic process"/>
    <property type="evidence" value="ECO:0007669"/>
    <property type="project" value="UniProtKB-UniPathway"/>
</dbReference>
<dbReference type="EC" id="2.7.7.41" evidence="6 18"/>
<evidence type="ECO:0000256" key="16">
    <source>
        <dbReference type="ARBA" id="ARBA00023209"/>
    </source>
</evidence>
<comment type="catalytic activity">
    <reaction evidence="1 18">
        <text>a 1,2-diacyl-sn-glycero-3-phosphate + CTP + H(+) = a CDP-1,2-diacyl-sn-glycerol + diphosphate</text>
        <dbReference type="Rhea" id="RHEA:16229"/>
        <dbReference type="ChEBI" id="CHEBI:15378"/>
        <dbReference type="ChEBI" id="CHEBI:33019"/>
        <dbReference type="ChEBI" id="CHEBI:37563"/>
        <dbReference type="ChEBI" id="CHEBI:58332"/>
        <dbReference type="ChEBI" id="CHEBI:58608"/>
        <dbReference type="EC" id="2.7.7.41"/>
    </reaction>
</comment>
<dbReference type="GO" id="GO:0005886">
    <property type="term" value="C:plasma membrane"/>
    <property type="evidence" value="ECO:0007669"/>
    <property type="project" value="UniProtKB-SubCell"/>
</dbReference>
<feature type="transmembrane region" description="Helical" evidence="19">
    <location>
        <begin position="183"/>
        <end position="205"/>
    </location>
</feature>
<dbReference type="PANTHER" id="PTHR46382:SF1">
    <property type="entry name" value="PHOSPHATIDATE CYTIDYLYLTRANSFERASE"/>
    <property type="match status" value="1"/>
</dbReference>
<evidence type="ECO:0000256" key="9">
    <source>
        <dbReference type="ARBA" id="ARBA00022516"/>
    </source>
</evidence>
<sequence>MKLSNTAIRIIVSVIAIPLILLVSYLGKWYFTIFVLAISLLAFYEFSTFAKAKNALINLPLGLLGIALIILNQYDHFLDFKALIIFWFLVLLIYELFRNKESALLNLGLTSFGFLYFSLMGSSLIAIREFYSVDNLIYSQGAFLIFSILGTIWICDSAAFFFGTALGKHKLFVRVSPKKSWEGAIFGFVFAILSMILFQKIFVNFLSLETAIGLGVIIGIFGQIGDLVESLLKRDAGVKDSSNIIPGHGGIFDRFDSLLFSAPFVYYYLVYFAK</sequence>
<protein>
    <recommendedName>
        <fullName evidence="7 18">Phosphatidate cytidylyltransferase</fullName>
        <ecNumber evidence="6 18">2.7.7.41</ecNumber>
    </recommendedName>
</protein>
<evidence type="ECO:0000313" key="20">
    <source>
        <dbReference type="EMBL" id="HFI92278.1"/>
    </source>
</evidence>
<comment type="similarity">
    <text evidence="5 18">Belongs to the CDS family.</text>
</comment>
<keyword evidence="12 18" id="KW-0548">Nucleotidyltransferase</keyword>
<keyword evidence="16" id="KW-0594">Phospholipid biosynthesis</keyword>
<keyword evidence="11 18" id="KW-0812">Transmembrane</keyword>
<dbReference type="UniPathway" id="UPA00557">
    <property type="reaction ID" value="UER00614"/>
</dbReference>
<keyword evidence="17" id="KW-1208">Phospholipid metabolism</keyword>
<dbReference type="Pfam" id="PF01148">
    <property type="entry name" value="CTP_transf_1"/>
    <property type="match status" value="1"/>
</dbReference>
<evidence type="ECO:0000256" key="13">
    <source>
        <dbReference type="ARBA" id="ARBA00022989"/>
    </source>
</evidence>
<keyword evidence="15 19" id="KW-0472">Membrane</keyword>
<evidence type="ECO:0000256" key="4">
    <source>
        <dbReference type="ARBA" id="ARBA00005189"/>
    </source>
</evidence>
<comment type="subcellular location">
    <subcellularLocation>
        <location evidence="2">Cell membrane</location>
        <topology evidence="2">Multi-pass membrane protein</topology>
    </subcellularLocation>
</comment>
<feature type="transmembrane region" description="Helical" evidence="19">
    <location>
        <begin position="104"/>
        <end position="125"/>
    </location>
</feature>
<keyword evidence="10 18" id="KW-0808">Transferase</keyword>
<dbReference type="PANTHER" id="PTHR46382">
    <property type="entry name" value="PHOSPHATIDATE CYTIDYLYLTRANSFERASE"/>
    <property type="match status" value="1"/>
</dbReference>
<gene>
    <name evidence="20" type="ORF">ENS31_12240</name>
</gene>
<comment type="caution">
    <text evidence="20">The sequence shown here is derived from an EMBL/GenBank/DDBJ whole genome shotgun (WGS) entry which is preliminary data.</text>
</comment>
<dbReference type="EMBL" id="DSUJ01000010">
    <property type="protein sequence ID" value="HFI92278.1"/>
    <property type="molecule type" value="Genomic_DNA"/>
</dbReference>
<evidence type="ECO:0000256" key="18">
    <source>
        <dbReference type="RuleBase" id="RU003938"/>
    </source>
</evidence>
<dbReference type="AlphaFoldDB" id="A0A7V2ZLQ0"/>
<feature type="transmembrane region" description="Helical" evidence="19">
    <location>
        <begin position="211"/>
        <end position="232"/>
    </location>
</feature>
<feature type="transmembrane region" description="Helical" evidence="19">
    <location>
        <begin position="137"/>
        <end position="162"/>
    </location>
</feature>
<keyword evidence="13 19" id="KW-1133">Transmembrane helix</keyword>
<evidence type="ECO:0000256" key="14">
    <source>
        <dbReference type="ARBA" id="ARBA00023098"/>
    </source>
</evidence>
<dbReference type="InterPro" id="IPR000374">
    <property type="entry name" value="PC_trans"/>
</dbReference>
<comment type="pathway">
    <text evidence="3 18">Phospholipid metabolism; CDP-diacylglycerol biosynthesis; CDP-diacylglycerol from sn-glycerol 3-phosphate: step 3/3.</text>
</comment>
<dbReference type="GO" id="GO:0004605">
    <property type="term" value="F:phosphatidate cytidylyltransferase activity"/>
    <property type="evidence" value="ECO:0007669"/>
    <property type="project" value="UniProtKB-EC"/>
</dbReference>
<name>A0A7V2ZLQ0_9BACT</name>
<evidence type="ECO:0000256" key="6">
    <source>
        <dbReference type="ARBA" id="ARBA00012487"/>
    </source>
</evidence>
<evidence type="ECO:0000256" key="17">
    <source>
        <dbReference type="ARBA" id="ARBA00023264"/>
    </source>
</evidence>
<dbReference type="PROSITE" id="PS01315">
    <property type="entry name" value="CDS"/>
    <property type="match status" value="1"/>
</dbReference>
<accession>A0A7V2ZLQ0</accession>
<evidence type="ECO:0000256" key="7">
    <source>
        <dbReference type="ARBA" id="ARBA00019373"/>
    </source>
</evidence>
<evidence type="ECO:0000256" key="8">
    <source>
        <dbReference type="ARBA" id="ARBA00022475"/>
    </source>
</evidence>
<feature type="transmembrane region" description="Helical" evidence="19">
    <location>
        <begin position="80"/>
        <end position="97"/>
    </location>
</feature>
<comment type="pathway">
    <text evidence="4">Lipid metabolism.</text>
</comment>
<evidence type="ECO:0000256" key="5">
    <source>
        <dbReference type="ARBA" id="ARBA00010185"/>
    </source>
</evidence>
<evidence type="ECO:0000256" key="10">
    <source>
        <dbReference type="ARBA" id="ARBA00022679"/>
    </source>
</evidence>
<keyword evidence="8" id="KW-1003">Cell membrane</keyword>